<keyword evidence="1" id="KW-0472">Membrane</keyword>
<dbReference type="InterPro" id="IPR036864">
    <property type="entry name" value="Zn2-C6_fun-type_DNA-bd_sf"/>
</dbReference>
<dbReference type="PROSITE" id="PS50048">
    <property type="entry name" value="ZN2_CY6_FUNGAL_2"/>
    <property type="match status" value="1"/>
</dbReference>
<dbReference type="GO" id="GO:0000981">
    <property type="term" value="F:DNA-binding transcription factor activity, RNA polymerase II-specific"/>
    <property type="evidence" value="ECO:0007669"/>
    <property type="project" value="InterPro"/>
</dbReference>
<dbReference type="Gene3D" id="4.10.240.10">
    <property type="entry name" value="Zn(2)-C6 fungal-type DNA-binding domain"/>
    <property type="match status" value="1"/>
</dbReference>
<organism evidence="3 4">
    <name type="scientific">Lipomyces tetrasporus</name>
    <dbReference type="NCBI Taxonomy" id="54092"/>
    <lineage>
        <taxon>Eukaryota</taxon>
        <taxon>Fungi</taxon>
        <taxon>Dikarya</taxon>
        <taxon>Ascomycota</taxon>
        <taxon>Saccharomycotina</taxon>
        <taxon>Lipomycetes</taxon>
        <taxon>Lipomycetales</taxon>
        <taxon>Lipomycetaceae</taxon>
        <taxon>Lipomyces</taxon>
    </lineage>
</organism>
<dbReference type="InterPro" id="IPR053175">
    <property type="entry name" value="DHMBA_Reg_Transcription_Factor"/>
</dbReference>
<proteinExistence type="predicted"/>
<accession>A0AAD7QSU6</accession>
<dbReference type="Pfam" id="PF00172">
    <property type="entry name" value="Zn_clus"/>
    <property type="match status" value="1"/>
</dbReference>
<dbReference type="RefSeq" id="XP_056044299.1">
    <property type="nucleotide sequence ID" value="XM_056189910.1"/>
</dbReference>
<name>A0AAD7QSU6_9ASCO</name>
<dbReference type="GeneID" id="80885076"/>
<evidence type="ECO:0000313" key="4">
    <source>
        <dbReference type="Proteomes" id="UP001217417"/>
    </source>
</evidence>
<dbReference type="EMBL" id="JARPMG010000004">
    <property type="protein sequence ID" value="KAJ8100849.1"/>
    <property type="molecule type" value="Genomic_DNA"/>
</dbReference>
<dbReference type="InterPro" id="IPR001138">
    <property type="entry name" value="Zn2Cys6_DnaBD"/>
</dbReference>
<comment type="caution">
    <text evidence="3">The sequence shown here is derived from an EMBL/GenBank/DDBJ whole genome shotgun (WGS) entry which is preliminary data.</text>
</comment>
<sequence>MVFCGRPSKGSSNCRARRIKCDQVEPSCSQCLRANKTCPGYRDQLVLLFREQSEEVARKVYRQRASCSRKANGATPVHEPLLNAPYLTNPSLEEEGIKFLLEHYLIIPSFTALDPSLMIFARQKYVSALRMTISSIQNSVQAGLDQTLRAVILLGIFEVTKSVTCDTSSMDSWARHFDGAAAILKVRDVSGALRIDGAINVLLIWFQIATGYIQRRRHLPVEMIEYPEWCREYLSELEQPACSLAGIVTKFTALWASVGHRMPASSNNIIRSALDLESDLKNWAMDIPESWVFNIAPLSGEVDDFAGNAEHAYPNAFIANAWSWYRTVRMLVNDLLVQHLSTCTYNDVDCSGRLSESRSILSDLSTEICSSASYFLKRFDILRDISRFYIHGAFSLLWPLSLGIRIALEMANRMTQNRQYIFFAIQ</sequence>
<gene>
    <name evidence="3" type="ORF">POJ06DRAFT_280873</name>
</gene>
<dbReference type="GO" id="GO:0008270">
    <property type="term" value="F:zinc ion binding"/>
    <property type="evidence" value="ECO:0007669"/>
    <property type="project" value="InterPro"/>
</dbReference>
<evidence type="ECO:0000259" key="2">
    <source>
        <dbReference type="PROSITE" id="PS50048"/>
    </source>
</evidence>
<feature type="domain" description="Zn(2)-C6 fungal-type" evidence="2">
    <location>
        <begin position="10"/>
        <end position="38"/>
    </location>
</feature>
<dbReference type="AlphaFoldDB" id="A0AAD7QSU6"/>
<feature type="transmembrane region" description="Helical" evidence="1">
    <location>
        <begin position="388"/>
        <end position="408"/>
    </location>
</feature>
<dbReference type="CDD" id="cd00067">
    <property type="entry name" value="GAL4"/>
    <property type="match status" value="1"/>
</dbReference>
<reference evidence="3" key="1">
    <citation type="submission" date="2023-03" db="EMBL/GenBank/DDBJ databases">
        <title>Near-Complete genome sequence of Lipomyces tetrasporous NRRL Y-64009, an oleaginous yeast capable of growing on lignocellulosic hydrolysates.</title>
        <authorList>
            <consortium name="Lawrence Berkeley National Laboratory"/>
            <person name="Jagtap S.S."/>
            <person name="Liu J.-J."/>
            <person name="Walukiewicz H.E."/>
            <person name="Pangilinan J."/>
            <person name="Lipzen A."/>
            <person name="Ahrendt S."/>
            <person name="Koriabine M."/>
            <person name="Cobaugh K."/>
            <person name="Salamov A."/>
            <person name="Yoshinaga Y."/>
            <person name="Ng V."/>
            <person name="Daum C."/>
            <person name="Grigoriev I.V."/>
            <person name="Slininger P.J."/>
            <person name="Dien B.S."/>
            <person name="Jin Y.-S."/>
            <person name="Rao C.V."/>
        </authorList>
    </citation>
    <scope>NUCLEOTIDE SEQUENCE</scope>
    <source>
        <strain evidence="3">NRRL Y-64009</strain>
    </source>
</reference>
<dbReference type="SUPFAM" id="SSF57701">
    <property type="entry name" value="Zn2/Cys6 DNA-binding domain"/>
    <property type="match status" value="1"/>
</dbReference>
<evidence type="ECO:0000256" key="1">
    <source>
        <dbReference type="SAM" id="Phobius"/>
    </source>
</evidence>
<keyword evidence="4" id="KW-1185">Reference proteome</keyword>
<dbReference type="SMART" id="SM00066">
    <property type="entry name" value="GAL4"/>
    <property type="match status" value="1"/>
</dbReference>
<keyword evidence="1" id="KW-1133">Transmembrane helix</keyword>
<keyword evidence="1" id="KW-0812">Transmembrane</keyword>
<dbReference type="PANTHER" id="PTHR38791">
    <property type="entry name" value="ZN(II)2CYS6 TRANSCRIPTION FACTOR (EUROFUNG)-RELATED-RELATED"/>
    <property type="match status" value="1"/>
</dbReference>
<dbReference type="Proteomes" id="UP001217417">
    <property type="component" value="Unassembled WGS sequence"/>
</dbReference>
<evidence type="ECO:0000313" key="3">
    <source>
        <dbReference type="EMBL" id="KAJ8100849.1"/>
    </source>
</evidence>
<protein>
    <recommendedName>
        <fullName evidence="2">Zn(2)-C6 fungal-type domain-containing protein</fullName>
    </recommendedName>
</protein>